<dbReference type="CDD" id="cd06421">
    <property type="entry name" value="CESA_CelA_like"/>
    <property type="match status" value="1"/>
</dbReference>
<evidence type="ECO:0000313" key="11">
    <source>
        <dbReference type="EMBL" id="KYC39604.1"/>
    </source>
</evidence>
<evidence type="ECO:0000256" key="4">
    <source>
        <dbReference type="ARBA" id="ARBA00022676"/>
    </source>
</evidence>
<feature type="transmembrane region" description="Helical" evidence="9">
    <location>
        <begin position="76"/>
        <end position="94"/>
    </location>
</feature>
<dbReference type="GO" id="GO:0012505">
    <property type="term" value="C:endomembrane system"/>
    <property type="evidence" value="ECO:0007669"/>
    <property type="project" value="UniProtKB-SubCell"/>
</dbReference>
<dbReference type="Gene3D" id="3.90.550.10">
    <property type="entry name" value="Spore Coat Polysaccharide Biosynthesis Protein SpsA, Chain A"/>
    <property type="match status" value="1"/>
</dbReference>
<evidence type="ECO:0000256" key="5">
    <source>
        <dbReference type="ARBA" id="ARBA00022679"/>
    </source>
</evidence>
<accession>A0A139X4J5</accession>
<feature type="transmembrane region" description="Helical" evidence="9">
    <location>
        <begin position="21"/>
        <end position="44"/>
    </location>
</feature>
<dbReference type="InterPro" id="IPR003919">
    <property type="entry name" value="Cell_synth_A"/>
</dbReference>
<dbReference type="OrthoDB" id="9766299at2"/>
<evidence type="ECO:0000259" key="10">
    <source>
        <dbReference type="Pfam" id="PF07238"/>
    </source>
</evidence>
<evidence type="ECO:0000313" key="12">
    <source>
        <dbReference type="Proteomes" id="UP000076925"/>
    </source>
</evidence>
<protein>
    <submittedName>
        <fullName evidence="11">Cellulose synthase catalytic subunit</fullName>
    </submittedName>
</protein>
<evidence type="ECO:0000256" key="3">
    <source>
        <dbReference type="ARBA" id="ARBA00022519"/>
    </source>
</evidence>
<keyword evidence="7 9" id="KW-1133">Transmembrane helix</keyword>
<reference evidence="11 12" key="1">
    <citation type="journal article" date="2013" name="Genome Biol. Evol.">
        <title>Genomes of Stigonematalean cyanobacteria (subsection V) and the evolution of oxygenic photosynthesis from prokaryotes to plastids.</title>
        <authorList>
            <person name="Dagan T."/>
            <person name="Roettger M."/>
            <person name="Stucken K."/>
            <person name="Landan G."/>
            <person name="Koch R."/>
            <person name="Major P."/>
            <person name="Gould S.B."/>
            <person name="Goremykin V.V."/>
            <person name="Rippka R."/>
            <person name="Tandeau de Marsac N."/>
            <person name="Gugger M."/>
            <person name="Lockhart P.J."/>
            <person name="Allen J.F."/>
            <person name="Brune I."/>
            <person name="Maus I."/>
            <person name="Puhler A."/>
            <person name="Martin W.F."/>
        </authorList>
    </citation>
    <scope>NUCLEOTIDE SEQUENCE [LARGE SCALE GENOMIC DNA]</scope>
    <source>
        <strain evidence="11 12">PCC 7110</strain>
    </source>
</reference>
<comment type="caution">
    <text evidence="11">The sequence shown here is derived from an EMBL/GenBank/DDBJ whole genome shotgun (WGS) entry which is preliminary data.</text>
</comment>
<dbReference type="RefSeq" id="WP_017740615.1">
    <property type="nucleotide sequence ID" value="NZ_KQ976354.1"/>
</dbReference>
<dbReference type="PANTHER" id="PTHR43867">
    <property type="entry name" value="CELLULOSE SYNTHASE CATALYTIC SUBUNIT A [UDP-FORMING]"/>
    <property type="match status" value="1"/>
</dbReference>
<feature type="transmembrane region" description="Helical" evidence="9">
    <location>
        <begin position="537"/>
        <end position="558"/>
    </location>
</feature>
<dbReference type="PRINTS" id="PR01439">
    <property type="entry name" value="CELLSNTHASEA"/>
</dbReference>
<comment type="subcellular location">
    <subcellularLocation>
        <location evidence="1">Endomembrane system</location>
        <topology evidence="1">Multi-pass membrane protein</topology>
    </subcellularLocation>
</comment>
<organism evidence="11 12">
    <name type="scientific">Scytonema hofmannii PCC 7110</name>
    <dbReference type="NCBI Taxonomy" id="128403"/>
    <lineage>
        <taxon>Bacteria</taxon>
        <taxon>Bacillati</taxon>
        <taxon>Cyanobacteriota</taxon>
        <taxon>Cyanophyceae</taxon>
        <taxon>Nostocales</taxon>
        <taxon>Scytonemataceae</taxon>
        <taxon>Scytonema</taxon>
    </lineage>
</organism>
<dbReference type="SUPFAM" id="SSF53448">
    <property type="entry name" value="Nucleotide-diphospho-sugar transferases"/>
    <property type="match status" value="1"/>
</dbReference>
<keyword evidence="3" id="KW-0997">Cell inner membrane</keyword>
<dbReference type="STRING" id="128403.WA1_30130"/>
<dbReference type="AlphaFoldDB" id="A0A139X4J5"/>
<keyword evidence="4" id="KW-0328">Glycosyltransferase</keyword>
<dbReference type="InterPro" id="IPR029044">
    <property type="entry name" value="Nucleotide-diphossugar_trans"/>
</dbReference>
<feature type="transmembrane region" description="Helical" evidence="9">
    <location>
        <begin position="470"/>
        <end position="487"/>
    </location>
</feature>
<evidence type="ECO:0000256" key="6">
    <source>
        <dbReference type="ARBA" id="ARBA00022692"/>
    </source>
</evidence>
<evidence type="ECO:0000256" key="8">
    <source>
        <dbReference type="ARBA" id="ARBA00023136"/>
    </source>
</evidence>
<dbReference type="PANTHER" id="PTHR43867:SF2">
    <property type="entry name" value="CELLULOSE SYNTHASE CATALYTIC SUBUNIT A [UDP-FORMING]"/>
    <property type="match status" value="1"/>
</dbReference>
<keyword evidence="5" id="KW-0808">Transferase</keyword>
<dbReference type="EMBL" id="ANNX02000033">
    <property type="protein sequence ID" value="KYC39604.1"/>
    <property type="molecule type" value="Genomic_DNA"/>
</dbReference>
<keyword evidence="12" id="KW-1185">Reference proteome</keyword>
<feature type="transmembrane region" description="Helical" evidence="9">
    <location>
        <begin position="132"/>
        <end position="161"/>
    </location>
</feature>
<dbReference type="Pfam" id="PF13641">
    <property type="entry name" value="Glyco_tranf_2_3"/>
    <property type="match status" value="1"/>
</dbReference>
<feature type="transmembrane region" description="Helical" evidence="9">
    <location>
        <begin position="445"/>
        <end position="464"/>
    </location>
</feature>
<feature type="transmembrane region" description="Helical" evidence="9">
    <location>
        <begin position="587"/>
        <end position="607"/>
    </location>
</feature>
<proteinExistence type="predicted"/>
<keyword evidence="8 9" id="KW-0472">Membrane</keyword>
<evidence type="ECO:0000256" key="7">
    <source>
        <dbReference type="ARBA" id="ARBA00022989"/>
    </source>
</evidence>
<dbReference type="GO" id="GO:0016759">
    <property type="term" value="F:cellulose synthase activity"/>
    <property type="evidence" value="ECO:0007669"/>
    <property type="project" value="InterPro"/>
</dbReference>
<keyword evidence="6 9" id="KW-0812">Transmembrane</keyword>
<evidence type="ECO:0000256" key="2">
    <source>
        <dbReference type="ARBA" id="ARBA00022475"/>
    </source>
</evidence>
<name>A0A139X4J5_9CYAN</name>
<keyword evidence="2" id="KW-1003">Cell membrane</keyword>
<dbReference type="GO" id="GO:0035438">
    <property type="term" value="F:cyclic-di-GMP binding"/>
    <property type="evidence" value="ECO:0007669"/>
    <property type="project" value="InterPro"/>
</dbReference>
<evidence type="ECO:0000256" key="9">
    <source>
        <dbReference type="SAM" id="Phobius"/>
    </source>
</evidence>
<dbReference type="InterPro" id="IPR050321">
    <property type="entry name" value="Glycosyltr_2/OpgH_subfam"/>
</dbReference>
<dbReference type="Proteomes" id="UP000076925">
    <property type="component" value="Unassembled WGS sequence"/>
</dbReference>
<feature type="transmembrane region" description="Helical" evidence="9">
    <location>
        <begin position="101"/>
        <end position="120"/>
    </location>
</feature>
<dbReference type="InterPro" id="IPR009875">
    <property type="entry name" value="PilZ_domain"/>
</dbReference>
<gene>
    <name evidence="11" type="ORF">WA1_30130</name>
</gene>
<feature type="domain" description="PilZ" evidence="10">
    <location>
        <begin position="614"/>
        <end position="710"/>
    </location>
</feature>
<dbReference type="GO" id="GO:0006011">
    <property type="term" value="P:UDP-alpha-D-glucose metabolic process"/>
    <property type="evidence" value="ECO:0007669"/>
    <property type="project" value="InterPro"/>
</dbReference>
<evidence type="ECO:0000256" key="1">
    <source>
        <dbReference type="ARBA" id="ARBA00004127"/>
    </source>
</evidence>
<dbReference type="GO" id="GO:0005886">
    <property type="term" value="C:plasma membrane"/>
    <property type="evidence" value="ECO:0007669"/>
    <property type="project" value="UniProtKB-SubCell"/>
</dbReference>
<sequence>MIITKLSKYSLKLVRQRGFQVHRATFFLLSIFVLFGIVIAAWFAGDDRISHIFAEIHEWQKHPPIWLTVPIVPKQYLLVPTVLLLLSVLAIMKISPQPQAWSRRFIVGILLCLTLRYVLWRSLSTLNLANPLVGVFSLGLFLFEMFAILNTIIQLFLLMNFKDRRQEATRKSVAVVDEIYKPSVDILIPTYSEPGFILRRTIIGCQALDYSKKKIYLLDDTKRPEMQKLAKELGCEYVTRPDNRYAKAGNLNHAISKTNGELIVVFDADFVPTTNFLVRTVGFFQDKNVALVQTPQTFYNADPIGRNLGLENILTPDEEGFYRQIQPIRDAAGGVVCCGTSFVVRRSALESVGGFVTESLSEDYFTGIRLSAKGYNVIYLNEQLSAGLAAENIAAYVTQRLRWSRGTLQAFFIKSNPLTIPGLTLIQRLAHLEGLLNHSSSIARVYFLLTPLAYLFLGVIPIHATAVEIIYFYLPLYIINLAVFSWLNYRSRSAFLSDIYSLLLCFPLALNQIKVMINPFDTGFKVTPKGETSEKYYYNWQLAIPLIILFIATLLGLCRNLGIFMFDSSWTTTVSQELDLQVKGIGIGWYWSAYNLITIGISLLVLLDAPKLDRYEWFNLRRVVRLQFGEQSLWGVSRMISEGGVEVALTQKPPFNLVENKPVKLEIAEENLLLDAQVVCTGLKDEFPTVRVMFESVSLLQQRQLVEMLFCRPGQWKRNNVPGELGSLLLILKILLKSRFLFNRKLERTPLAIAKI</sequence>
<dbReference type="Pfam" id="PF07238">
    <property type="entry name" value="PilZ"/>
    <property type="match status" value="1"/>
</dbReference>
<dbReference type="Gene3D" id="2.40.10.220">
    <property type="entry name" value="predicted glycosyltransferase like domains"/>
    <property type="match status" value="1"/>
</dbReference>